<feature type="signal peptide" evidence="1">
    <location>
        <begin position="1"/>
        <end position="23"/>
    </location>
</feature>
<keyword evidence="3" id="KW-1185">Reference proteome</keyword>
<reference evidence="2 3" key="1">
    <citation type="submission" date="2022-03" db="EMBL/GenBank/DDBJ databases">
        <title>Complete genome sequence of Lysobacter capsici VKM B-2533 and Lysobacter gummosus 10.1.1, promising sources of lytic agents.</title>
        <authorList>
            <person name="Tarlachkov S.V."/>
            <person name="Kudryakova I.V."/>
            <person name="Afoshin A.S."/>
            <person name="Leontyevskaya E.A."/>
            <person name="Leontyevskaya N.V."/>
        </authorList>
    </citation>
    <scope>NUCLEOTIDE SEQUENCE [LARGE SCALE GENOMIC DNA]</scope>
    <source>
        <strain evidence="2 3">10.1.1</strain>
    </source>
</reference>
<evidence type="ECO:0000256" key="1">
    <source>
        <dbReference type="SAM" id="SignalP"/>
    </source>
</evidence>
<sequence length="209" mass="22979">MDRRTSLKWMLSAASALPLLQLAGCSSDLPPPRLPSGVGYGTDPDLLKTYGPGSVWPLTLDERQRRIATALCSLIVPDEPDAPGAVAVGVVDFINEWVSAPYPRQVKDRKLILAGFDWLDEQAEQRFSRSFGESIESQRIAICDDICYLPRARAEFKQAARFFARYRDLTIGGFCTSPQGRQYLGYVGNVPMASFEGPPPEVLKLVGVG</sequence>
<evidence type="ECO:0000313" key="3">
    <source>
        <dbReference type="Proteomes" id="UP000829194"/>
    </source>
</evidence>
<proteinExistence type="predicted"/>
<keyword evidence="1" id="KW-0732">Signal</keyword>
<dbReference type="RefSeq" id="WP_057942999.1">
    <property type="nucleotide sequence ID" value="NZ_CP011131.1"/>
</dbReference>
<dbReference type="Pfam" id="PF13618">
    <property type="entry name" value="Gluconate_2-dh3"/>
    <property type="match status" value="1"/>
</dbReference>
<dbReference type="EMBL" id="CP093547">
    <property type="protein sequence ID" value="UNP31913.1"/>
    <property type="molecule type" value="Genomic_DNA"/>
</dbReference>
<protein>
    <submittedName>
        <fullName evidence="2">Gluconate 2-dehydrogenase subunit 3 family protein</fullName>
    </submittedName>
</protein>
<gene>
    <name evidence="2" type="ORF">MOV92_11940</name>
</gene>
<organism evidence="2 3">
    <name type="scientific">Lysobacter gummosus</name>
    <dbReference type="NCBI Taxonomy" id="262324"/>
    <lineage>
        <taxon>Bacteria</taxon>
        <taxon>Pseudomonadati</taxon>
        <taxon>Pseudomonadota</taxon>
        <taxon>Gammaproteobacteria</taxon>
        <taxon>Lysobacterales</taxon>
        <taxon>Lysobacteraceae</taxon>
        <taxon>Lysobacter</taxon>
    </lineage>
</organism>
<accession>A0ABY3XJV1</accession>
<dbReference type="InterPro" id="IPR027056">
    <property type="entry name" value="Gluconate_2DH_su3"/>
</dbReference>
<dbReference type="Proteomes" id="UP000829194">
    <property type="component" value="Chromosome"/>
</dbReference>
<feature type="chain" id="PRO_5046879251" evidence="1">
    <location>
        <begin position="24"/>
        <end position="209"/>
    </location>
</feature>
<evidence type="ECO:0000313" key="2">
    <source>
        <dbReference type="EMBL" id="UNP31913.1"/>
    </source>
</evidence>
<name>A0ABY3XJV1_9GAMM</name>